<dbReference type="Gene3D" id="3.30.930.10">
    <property type="entry name" value="Bira Bifunctional Protein, Domain 2"/>
    <property type="match status" value="1"/>
</dbReference>
<dbReference type="PANTHER" id="PTHR11476">
    <property type="entry name" value="HISTIDYL-TRNA SYNTHETASE"/>
    <property type="match status" value="1"/>
</dbReference>
<dbReference type="STRING" id="400092.PKOR_16845"/>
<dbReference type="CDD" id="cd00773">
    <property type="entry name" value="HisRS-like_core"/>
    <property type="match status" value="1"/>
</dbReference>
<feature type="binding site" evidence="11">
    <location>
        <begin position="309"/>
        <end position="310"/>
    </location>
    <ligand>
        <name>L-histidine</name>
        <dbReference type="ChEBI" id="CHEBI:57595"/>
    </ligand>
</feature>
<keyword evidence="14" id="KW-1185">Reference proteome</keyword>
<feature type="binding site" evidence="11">
    <location>
        <position position="132"/>
    </location>
    <ligand>
        <name>L-histidine</name>
        <dbReference type="ChEBI" id="CHEBI:57595"/>
    </ligand>
</feature>
<evidence type="ECO:0000313" key="13">
    <source>
        <dbReference type="EMBL" id="AKD04452.1"/>
    </source>
</evidence>
<evidence type="ECO:0000313" key="14">
    <source>
        <dbReference type="Proteomes" id="UP000033109"/>
    </source>
</evidence>
<dbReference type="EC" id="6.1.1.21" evidence="10"/>
<dbReference type="PATRIC" id="fig|400092.3.peg.3695"/>
<comment type="catalytic activity">
    <reaction evidence="9 10">
        <text>tRNA(His) + L-histidine + ATP = L-histidyl-tRNA(His) + AMP + diphosphate + H(+)</text>
        <dbReference type="Rhea" id="RHEA:17313"/>
        <dbReference type="Rhea" id="RHEA-COMP:9665"/>
        <dbReference type="Rhea" id="RHEA-COMP:9689"/>
        <dbReference type="ChEBI" id="CHEBI:15378"/>
        <dbReference type="ChEBI" id="CHEBI:30616"/>
        <dbReference type="ChEBI" id="CHEBI:33019"/>
        <dbReference type="ChEBI" id="CHEBI:57595"/>
        <dbReference type="ChEBI" id="CHEBI:78442"/>
        <dbReference type="ChEBI" id="CHEBI:78527"/>
        <dbReference type="ChEBI" id="CHEBI:456215"/>
        <dbReference type="EC" id="6.1.1.21"/>
    </reaction>
</comment>
<dbReference type="GO" id="GO:0005737">
    <property type="term" value="C:cytoplasm"/>
    <property type="evidence" value="ECO:0007669"/>
    <property type="project" value="UniProtKB-SubCell"/>
</dbReference>
<dbReference type="AlphaFoldDB" id="A0A0E3UXP8"/>
<dbReference type="InterPro" id="IPR041715">
    <property type="entry name" value="HisRS-like_core"/>
</dbReference>
<dbReference type="PANTHER" id="PTHR11476:SF7">
    <property type="entry name" value="HISTIDINE--TRNA LIGASE"/>
    <property type="match status" value="1"/>
</dbReference>
<comment type="similarity">
    <text evidence="1 10">Belongs to the class-II aminoacyl-tRNA synthetase family.</text>
</comment>
<evidence type="ECO:0000256" key="8">
    <source>
        <dbReference type="ARBA" id="ARBA00023146"/>
    </source>
</evidence>
<dbReference type="RefSeq" id="WP_046312304.1">
    <property type="nucleotide sequence ID" value="NZ_CBCSCY010000006.1"/>
</dbReference>
<dbReference type="NCBIfam" id="TIGR00442">
    <property type="entry name" value="hisS"/>
    <property type="match status" value="1"/>
</dbReference>
<keyword evidence="7 10" id="KW-0648">Protein biosynthesis</keyword>
<comment type="subunit">
    <text evidence="2 10">Homodimer.</text>
</comment>
<proteinExistence type="inferred from homology"/>
<feature type="binding site" evidence="11">
    <location>
        <position position="305"/>
    </location>
    <ligand>
        <name>L-histidine</name>
        <dbReference type="ChEBI" id="CHEBI:57595"/>
    </ligand>
</feature>
<evidence type="ECO:0000256" key="4">
    <source>
        <dbReference type="ARBA" id="ARBA00022598"/>
    </source>
</evidence>
<accession>A0A0E3UXP8</accession>
<evidence type="ECO:0000256" key="6">
    <source>
        <dbReference type="ARBA" id="ARBA00022840"/>
    </source>
</evidence>
<keyword evidence="4 10" id="KW-0436">Ligase</keyword>
<dbReference type="Proteomes" id="UP000033109">
    <property type="component" value="Chromosome"/>
</dbReference>
<feature type="binding site" evidence="11">
    <location>
        <position position="150"/>
    </location>
    <ligand>
        <name>L-histidine</name>
        <dbReference type="ChEBI" id="CHEBI:57595"/>
    </ligand>
</feature>
<evidence type="ECO:0000256" key="5">
    <source>
        <dbReference type="ARBA" id="ARBA00022741"/>
    </source>
</evidence>
<dbReference type="PIRSF" id="PIRSF001549">
    <property type="entry name" value="His-tRNA_synth"/>
    <property type="match status" value="1"/>
</dbReference>
<dbReference type="GO" id="GO:0004821">
    <property type="term" value="F:histidine-tRNA ligase activity"/>
    <property type="evidence" value="ECO:0007669"/>
    <property type="project" value="UniProtKB-UniRule"/>
</dbReference>
<name>A0A0E3UXP8_9BACT</name>
<gene>
    <name evidence="10" type="primary">hisS</name>
    <name evidence="13" type="ORF">PKOR_16845</name>
</gene>
<dbReference type="InterPro" id="IPR045864">
    <property type="entry name" value="aa-tRNA-synth_II/BPL/LPL"/>
</dbReference>
<dbReference type="InterPro" id="IPR033656">
    <property type="entry name" value="HisRS_anticodon"/>
</dbReference>
<dbReference type="CDD" id="cd00859">
    <property type="entry name" value="HisRS_anticodon"/>
    <property type="match status" value="1"/>
</dbReference>
<feature type="domain" description="Aminoacyl-transfer RNA synthetases class-II family profile" evidence="12">
    <location>
        <begin position="1"/>
        <end position="392"/>
    </location>
</feature>
<dbReference type="InterPro" id="IPR004154">
    <property type="entry name" value="Anticodon-bd"/>
</dbReference>
<dbReference type="Pfam" id="PF03129">
    <property type="entry name" value="HGTP_anticodon"/>
    <property type="match status" value="1"/>
</dbReference>
<dbReference type="Gene3D" id="3.40.50.800">
    <property type="entry name" value="Anticodon-binding domain"/>
    <property type="match status" value="1"/>
</dbReference>
<dbReference type="GO" id="GO:0006427">
    <property type="term" value="P:histidyl-tRNA aminoacylation"/>
    <property type="evidence" value="ECO:0007669"/>
    <property type="project" value="UniProtKB-UniRule"/>
</dbReference>
<evidence type="ECO:0000259" key="12">
    <source>
        <dbReference type="PROSITE" id="PS50862"/>
    </source>
</evidence>
<evidence type="ECO:0000256" key="7">
    <source>
        <dbReference type="ARBA" id="ARBA00022917"/>
    </source>
</evidence>
<dbReference type="FunFam" id="3.30.930.10:FF:000093">
    <property type="entry name" value="Histidine--tRNA ligase"/>
    <property type="match status" value="1"/>
</dbReference>
<dbReference type="KEGG" id="pko:PKOR_16845"/>
<protein>
    <recommendedName>
        <fullName evidence="10">Histidine--tRNA ligase</fullName>
        <ecNumber evidence="10">6.1.1.21</ecNumber>
    </recommendedName>
    <alternativeName>
        <fullName evidence="10">Histidyl-tRNA synthetase</fullName>
        <shortName evidence="10">HisRS</shortName>
    </alternativeName>
</protein>
<evidence type="ECO:0000256" key="3">
    <source>
        <dbReference type="ARBA" id="ARBA00022490"/>
    </source>
</evidence>
<dbReference type="HOGENOM" id="CLU_025113_3_0_10"/>
<dbReference type="Pfam" id="PF13393">
    <property type="entry name" value="tRNA-synt_His"/>
    <property type="match status" value="1"/>
</dbReference>
<dbReference type="GO" id="GO:0005524">
    <property type="term" value="F:ATP binding"/>
    <property type="evidence" value="ECO:0007669"/>
    <property type="project" value="UniProtKB-UniRule"/>
</dbReference>
<evidence type="ECO:0000256" key="1">
    <source>
        <dbReference type="ARBA" id="ARBA00008226"/>
    </source>
</evidence>
<organism evidence="13 14">
    <name type="scientific">Pontibacter korlensis</name>
    <dbReference type="NCBI Taxonomy" id="400092"/>
    <lineage>
        <taxon>Bacteria</taxon>
        <taxon>Pseudomonadati</taxon>
        <taxon>Bacteroidota</taxon>
        <taxon>Cytophagia</taxon>
        <taxon>Cytophagales</taxon>
        <taxon>Hymenobacteraceae</taxon>
        <taxon>Pontibacter</taxon>
    </lineage>
</organism>
<evidence type="ECO:0000256" key="2">
    <source>
        <dbReference type="ARBA" id="ARBA00011738"/>
    </source>
</evidence>
<evidence type="ECO:0000256" key="9">
    <source>
        <dbReference type="ARBA" id="ARBA00047639"/>
    </source>
</evidence>
<dbReference type="OrthoDB" id="9800814at2"/>
<sequence>MSKEKPSIPKGTRDFGPAVVAKRNYIFGVIRRTFEKFGYLPLETPAMEQLSVLTGKYGDEGDQLIFKVLNSGDFLSKTKQEDIEQGYKHLTRKISEKALRYDLTVPFARFVVMNRNEITFPFKRYQIQPVWRADRPQKGRYREFYQCDADVVGTNSLLCEAEIVQMINEVLTHLGLTDFTIKINHRGVLAGIAEAIGEKGREGEICVAIDKLDKIGREGVRKELLERGISEEAVGKLEPLYDLNGSSENKLEQLQSILGETPEGQRGLNDLRDVWTYLEGLQSKALTAQNESGEERLMLDVTLARGLSYYTGCIFEVKVNNVSMGSISGGGRYDNLTGMFGLPGVSGVGFSFGVDRIYDVLEELQLFPDSSQQSTRALIVQFDKEAEKYALPVLQQLRDAGISSEIYPEAAKLKKQMGYADQKSIPYVILIGSEEMASGKLKLRDMKQGEQQDLTVDEIIAKLK</sequence>
<dbReference type="SUPFAM" id="SSF52954">
    <property type="entry name" value="Class II aaRS ABD-related"/>
    <property type="match status" value="1"/>
</dbReference>
<evidence type="ECO:0000256" key="11">
    <source>
        <dbReference type="PIRSR" id="PIRSR001549-1"/>
    </source>
</evidence>
<dbReference type="EMBL" id="CP009621">
    <property type="protein sequence ID" value="AKD04452.1"/>
    <property type="molecule type" value="Genomic_DNA"/>
</dbReference>
<evidence type="ECO:0000256" key="10">
    <source>
        <dbReference type="HAMAP-Rule" id="MF_00127"/>
    </source>
</evidence>
<dbReference type="InterPro" id="IPR015807">
    <property type="entry name" value="His-tRNA-ligase"/>
</dbReference>
<dbReference type="InterPro" id="IPR036621">
    <property type="entry name" value="Anticodon-bd_dom_sf"/>
</dbReference>
<reference evidence="13 14" key="1">
    <citation type="journal article" date="2015" name="Sci. Rep.">
        <title>Unraveling adaptation of Pontibacter korlensis to radiation and infertility in desert through complete genome and comparative transcriptomic analysis.</title>
        <authorList>
            <person name="Dai J."/>
            <person name="Dai W."/>
            <person name="Qiu C."/>
            <person name="Yang Z."/>
            <person name="Zhang Y."/>
            <person name="Zhou M."/>
            <person name="Zhang L."/>
            <person name="Fang C."/>
            <person name="Gao Q."/>
            <person name="Yang Q."/>
            <person name="Li X."/>
            <person name="Wang Z."/>
            <person name="Wang Z."/>
            <person name="Jia Z."/>
            <person name="Chen X."/>
        </authorList>
    </citation>
    <scope>NUCLEOTIDE SEQUENCE [LARGE SCALE GENOMIC DNA]</scope>
    <source>
        <strain evidence="13 14">X14-1T</strain>
    </source>
</reference>
<dbReference type="InterPro" id="IPR004516">
    <property type="entry name" value="HisRS/HisZ"/>
</dbReference>
<dbReference type="InterPro" id="IPR006195">
    <property type="entry name" value="aa-tRNA-synth_II"/>
</dbReference>
<dbReference type="HAMAP" id="MF_00127">
    <property type="entry name" value="His_tRNA_synth"/>
    <property type="match status" value="1"/>
</dbReference>
<dbReference type="SUPFAM" id="SSF55681">
    <property type="entry name" value="Class II aaRS and biotin synthetases"/>
    <property type="match status" value="1"/>
</dbReference>
<comment type="subcellular location">
    <subcellularLocation>
        <location evidence="10">Cytoplasm</location>
    </subcellularLocation>
</comment>
<keyword evidence="8 10" id="KW-0030">Aminoacyl-tRNA synthetase</keyword>
<dbReference type="PROSITE" id="PS50862">
    <property type="entry name" value="AA_TRNA_LIGASE_II"/>
    <property type="match status" value="1"/>
</dbReference>
<keyword evidence="3 10" id="KW-0963">Cytoplasm</keyword>
<keyword evidence="6 10" id="KW-0067">ATP-binding</keyword>
<feature type="binding site" evidence="11">
    <location>
        <begin position="102"/>
        <end position="104"/>
    </location>
    <ligand>
        <name>L-histidine</name>
        <dbReference type="ChEBI" id="CHEBI:57595"/>
    </ligand>
</feature>
<feature type="binding site" evidence="11">
    <location>
        <position position="146"/>
    </location>
    <ligand>
        <name>L-histidine</name>
        <dbReference type="ChEBI" id="CHEBI:57595"/>
    </ligand>
</feature>
<keyword evidence="5 10" id="KW-0547">Nucleotide-binding</keyword>